<evidence type="ECO:0000256" key="3">
    <source>
        <dbReference type="PIRSR" id="PIRSR000137-2"/>
    </source>
</evidence>
<gene>
    <name evidence="8" type="ORF">BU23DRAFT_196872</name>
</gene>
<feature type="binding site" evidence="3">
    <location>
        <position position="266"/>
    </location>
    <ligand>
        <name>FAD</name>
        <dbReference type="ChEBI" id="CHEBI:57692"/>
    </ligand>
</feature>
<evidence type="ECO:0000256" key="1">
    <source>
        <dbReference type="ARBA" id="ARBA00010790"/>
    </source>
</evidence>
<dbReference type="PANTHER" id="PTHR11552:SF115">
    <property type="entry name" value="DEHYDROGENASE XPTC-RELATED"/>
    <property type="match status" value="1"/>
</dbReference>
<dbReference type="PANTHER" id="PTHR11552">
    <property type="entry name" value="GLUCOSE-METHANOL-CHOLINE GMC OXIDOREDUCTASE"/>
    <property type="match status" value="1"/>
</dbReference>
<sequence length="621" mass="66042">MSLLPTFGLIVALSASGLLAHPLANVGLVVRAENLSSEYDYIVVGAGPGGLTVANRLSEDKNVTVLVIEAGGFDQDEDFITIPGLAGGAVGTRYDWNISYAPDPALNGRVVPIPRGKVVGGSTKLNRMVFDRGSRSDYDGWGALGNDGWTFDTLLPYFHKTENFTPATAEIQAEYNIEVDPANQGIGGYIQTTFSPFFWPTTKNIVQATEELGIAINDQATGNALGGYYCPHNQDPETVTRSSAEEAYYESAKPRQNYHLLPGNLVTRIVTGNASDSVQVTGVEFATSKDATPQTVKVRKEVILACGALHTPQLLQVSGIGEPALLESINVSTVVDLPAVGYNLHDHINVVVVNALNTTVQTNNLTTDTTFAAQARNEYDTQRTGPYTTPTGDFLLFLPLKTFTNATQSILSQALEAGPSSSLPTDVPPEVAAGYEDQFALLNQKLEADDSAILEVIFADGAFVLALQHPYSRGSVKANSSSMFDAPVADVGFLRNNVDTAIIREGVHFARRLAGTQAISALNPFEVVPGGNVTSSADIDAFVTGSASTVFHPASSCRMAPREKGGVVDNELKVYGVTGLRIADASVMPILPASHTMTSVYAIAEMAADIIKGDCYKCVSH</sequence>
<feature type="binding site" evidence="3">
    <location>
        <begin position="126"/>
        <end position="129"/>
    </location>
    <ligand>
        <name>FAD</name>
        <dbReference type="ChEBI" id="CHEBI:57692"/>
    </ligand>
</feature>
<evidence type="ECO:0000313" key="9">
    <source>
        <dbReference type="Proteomes" id="UP000800036"/>
    </source>
</evidence>
<dbReference type="GO" id="GO:0050660">
    <property type="term" value="F:flavin adenine dinucleotide binding"/>
    <property type="evidence" value="ECO:0007669"/>
    <property type="project" value="InterPro"/>
</dbReference>
<dbReference type="Pfam" id="PF05199">
    <property type="entry name" value="GMC_oxred_C"/>
    <property type="match status" value="1"/>
</dbReference>
<evidence type="ECO:0000259" key="6">
    <source>
        <dbReference type="PROSITE" id="PS00623"/>
    </source>
</evidence>
<accession>A0A6A5V3L3</accession>
<dbReference type="PIRSF" id="PIRSF000137">
    <property type="entry name" value="Alcohol_oxidase"/>
    <property type="match status" value="1"/>
</dbReference>
<dbReference type="OrthoDB" id="269227at2759"/>
<keyword evidence="4" id="KW-0285">Flavoprotein</keyword>
<feature type="binding site" evidence="3">
    <location>
        <position position="118"/>
    </location>
    <ligand>
        <name>FAD</name>
        <dbReference type="ChEBI" id="CHEBI:57692"/>
    </ligand>
</feature>
<dbReference type="Gene3D" id="3.30.560.10">
    <property type="entry name" value="Glucose Oxidase, domain 3"/>
    <property type="match status" value="1"/>
</dbReference>
<dbReference type="SUPFAM" id="SSF51905">
    <property type="entry name" value="FAD/NAD(P)-binding domain"/>
    <property type="match status" value="1"/>
</dbReference>
<feature type="chain" id="PRO_5025679484" evidence="5">
    <location>
        <begin position="21"/>
        <end position="621"/>
    </location>
</feature>
<feature type="domain" description="Glucose-methanol-choline oxidoreductase N-terminal" evidence="6">
    <location>
        <begin position="116"/>
        <end position="139"/>
    </location>
</feature>
<comment type="similarity">
    <text evidence="1 4">Belongs to the GMC oxidoreductase family.</text>
</comment>
<dbReference type="PROSITE" id="PS00624">
    <property type="entry name" value="GMC_OXRED_2"/>
    <property type="match status" value="1"/>
</dbReference>
<dbReference type="InterPro" id="IPR000172">
    <property type="entry name" value="GMC_OxRdtase_N"/>
</dbReference>
<feature type="domain" description="Glucose-methanol-choline oxidoreductase N-terminal" evidence="7">
    <location>
        <begin position="307"/>
        <end position="321"/>
    </location>
</feature>
<dbReference type="Proteomes" id="UP000800036">
    <property type="component" value="Unassembled WGS sequence"/>
</dbReference>
<organism evidence="8 9">
    <name type="scientific">Bimuria novae-zelandiae CBS 107.79</name>
    <dbReference type="NCBI Taxonomy" id="1447943"/>
    <lineage>
        <taxon>Eukaryota</taxon>
        <taxon>Fungi</taxon>
        <taxon>Dikarya</taxon>
        <taxon>Ascomycota</taxon>
        <taxon>Pezizomycotina</taxon>
        <taxon>Dothideomycetes</taxon>
        <taxon>Pleosporomycetidae</taxon>
        <taxon>Pleosporales</taxon>
        <taxon>Massarineae</taxon>
        <taxon>Didymosphaeriaceae</taxon>
        <taxon>Bimuria</taxon>
    </lineage>
</organism>
<keyword evidence="3 4" id="KW-0274">FAD</keyword>
<dbReference type="AlphaFoldDB" id="A0A6A5V3L3"/>
<dbReference type="PROSITE" id="PS00623">
    <property type="entry name" value="GMC_OXRED_1"/>
    <property type="match status" value="1"/>
</dbReference>
<feature type="active site" description="Proton donor" evidence="2">
    <location>
        <position position="552"/>
    </location>
</feature>
<feature type="signal peptide" evidence="5">
    <location>
        <begin position="1"/>
        <end position="20"/>
    </location>
</feature>
<dbReference type="InterPro" id="IPR036188">
    <property type="entry name" value="FAD/NAD-bd_sf"/>
</dbReference>
<dbReference type="EMBL" id="ML976695">
    <property type="protein sequence ID" value="KAF1971220.1"/>
    <property type="molecule type" value="Genomic_DNA"/>
</dbReference>
<dbReference type="Gene3D" id="3.50.50.60">
    <property type="entry name" value="FAD/NAD(P)-binding domain"/>
    <property type="match status" value="1"/>
</dbReference>
<evidence type="ECO:0000256" key="4">
    <source>
        <dbReference type="RuleBase" id="RU003968"/>
    </source>
</evidence>
<name>A0A6A5V3L3_9PLEO</name>
<proteinExistence type="inferred from homology"/>
<evidence type="ECO:0000256" key="2">
    <source>
        <dbReference type="PIRSR" id="PIRSR000137-1"/>
    </source>
</evidence>
<dbReference type="GO" id="GO:0044550">
    <property type="term" value="P:secondary metabolite biosynthetic process"/>
    <property type="evidence" value="ECO:0007669"/>
    <property type="project" value="TreeGrafter"/>
</dbReference>
<dbReference type="GO" id="GO:0016614">
    <property type="term" value="F:oxidoreductase activity, acting on CH-OH group of donors"/>
    <property type="evidence" value="ECO:0007669"/>
    <property type="project" value="InterPro"/>
</dbReference>
<dbReference type="Pfam" id="PF00732">
    <property type="entry name" value="GMC_oxred_N"/>
    <property type="match status" value="1"/>
</dbReference>
<keyword evidence="5" id="KW-0732">Signal</keyword>
<evidence type="ECO:0000259" key="7">
    <source>
        <dbReference type="PROSITE" id="PS00624"/>
    </source>
</evidence>
<feature type="active site" description="Proton acceptor" evidence="2">
    <location>
        <position position="595"/>
    </location>
</feature>
<dbReference type="InterPro" id="IPR007867">
    <property type="entry name" value="GMC_OxRtase_C"/>
</dbReference>
<keyword evidence="9" id="KW-1185">Reference proteome</keyword>
<evidence type="ECO:0000313" key="8">
    <source>
        <dbReference type="EMBL" id="KAF1971220.1"/>
    </source>
</evidence>
<reference evidence="8" key="1">
    <citation type="journal article" date="2020" name="Stud. Mycol.">
        <title>101 Dothideomycetes genomes: a test case for predicting lifestyles and emergence of pathogens.</title>
        <authorList>
            <person name="Haridas S."/>
            <person name="Albert R."/>
            <person name="Binder M."/>
            <person name="Bloem J."/>
            <person name="Labutti K."/>
            <person name="Salamov A."/>
            <person name="Andreopoulos B."/>
            <person name="Baker S."/>
            <person name="Barry K."/>
            <person name="Bills G."/>
            <person name="Bluhm B."/>
            <person name="Cannon C."/>
            <person name="Castanera R."/>
            <person name="Culley D."/>
            <person name="Daum C."/>
            <person name="Ezra D."/>
            <person name="Gonzalez J."/>
            <person name="Henrissat B."/>
            <person name="Kuo A."/>
            <person name="Liang C."/>
            <person name="Lipzen A."/>
            <person name="Lutzoni F."/>
            <person name="Magnuson J."/>
            <person name="Mondo S."/>
            <person name="Nolan M."/>
            <person name="Ohm R."/>
            <person name="Pangilinan J."/>
            <person name="Park H.-J."/>
            <person name="Ramirez L."/>
            <person name="Alfaro M."/>
            <person name="Sun H."/>
            <person name="Tritt A."/>
            <person name="Yoshinaga Y."/>
            <person name="Zwiers L.-H."/>
            <person name="Turgeon B."/>
            <person name="Goodwin S."/>
            <person name="Spatafora J."/>
            <person name="Crous P."/>
            <person name="Grigoriev I."/>
        </authorList>
    </citation>
    <scope>NUCLEOTIDE SEQUENCE</scope>
    <source>
        <strain evidence="8">CBS 107.79</strain>
    </source>
</reference>
<comment type="cofactor">
    <cofactor evidence="3">
        <name>FAD</name>
        <dbReference type="ChEBI" id="CHEBI:57692"/>
    </cofactor>
</comment>
<evidence type="ECO:0000256" key="5">
    <source>
        <dbReference type="SAM" id="SignalP"/>
    </source>
</evidence>
<dbReference type="SUPFAM" id="SSF54373">
    <property type="entry name" value="FAD-linked reductases, C-terminal domain"/>
    <property type="match status" value="1"/>
</dbReference>
<protein>
    <submittedName>
        <fullName evidence="8">Alcohol oxidase</fullName>
    </submittedName>
</protein>
<dbReference type="InterPro" id="IPR012132">
    <property type="entry name" value="GMC_OxRdtase"/>
</dbReference>